<protein>
    <recommendedName>
        <fullName evidence="3">PepSY domain-containing protein</fullName>
    </recommendedName>
</protein>
<dbReference type="EMBL" id="JAAGBB010000018">
    <property type="protein sequence ID" value="MBR0665836.1"/>
    <property type="molecule type" value="Genomic_DNA"/>
</dbReference>
<comment type="caution">
    <text evidence="1">The sequence shown here is derived from an EMBL/GenBank/DDBJ whole genome shotgun (WGS) entry which is preliminary data.</text>
</comment>
<reference evidence="2" key="1">
    <citation type="journal article" date="2021" name="Syst. Appl. Microbiol.">
        <title>Roseomonas hellenica sp. nov., isolated from roots of wild-growing Alkanna tinctoria.</title>
        <authorList>
            <person name="Rat A."/>
            <person name="Naranjo H.D."/>
            <person name="Lebbe L."/>
            <person name="Cnockaert M."/>
            <person name="Krigas N."/>
            <person name="Grigoriadou K."/>
            <person name="Maloupa E."/>
            <person name="Willems A."/>
        </authorList>
    </citation>
    <scope>NUCLEOTIDE SEQUENCE [LARGE SCALE GENOMIC DNA]</scope>
    <source>
        <strain evidence="2">LMG 31523</strain>
    </source>
</reference>
<organism evidence="1 2">
    <name type="scientific">Plastoroseomonas hellenica</name>
    <dbReference type="NCBI Taxonomy" id="2687306"/>
    <lineage>
        <taxon>Bacteria</taxon>
        <taxon>Pseudomonadati</taxon>
        <taxon>Pseudomonadota</taxon>
        <taxon>Alphaproteobacteria</taxon>
        <taxon>Acetobacterales</taxon>
        <taxon>Acetobacteraceae</taxon>
        <taxon>Plastoroseomonas</taxon>
    </lineage>
</organism>
<proteinExistence type="predicted"/>
<evidence type="ECO:0000313" key="1">
    <source>
        <dbReference type="EMBL" id="MBR0665836.1"/>
    </source>
</evidence>
<evidence type="ECO:0000313" key="2">
    <source>
        <dbReference type="Proteomes" id="UP001196870"/>
    </source>
</evidence>
<name>A0ABS5EZY5_9PROT</name>
<sequence>MGVLIVAGTVGLAVALVQKLGGGNAAPGGALALRQPEGTAIQGVSAGDGVVAVWVRRPDGERVLLVDPRRGTVTREIRLGE</sequence>
<accession>A0ABS5EZY5</accession>
<dbReference type="Proteomes" id="UP001196870">
    <property type="component" value="Unassembled WGS sequence"/>
</dbReference>
<evidence type="ECO:0008006" key="3">
    <source>
        <dbReference type="Google" id="ProtNLM"/>
    </source>
</evidence>
<keyword evidence="2" id="KW-1185">Reference proteome</keyword>
<gene>
    <name evidence="1" type="ORF">GXW71_15870</name>
</gene>